<protein>
    <submittedName>
        <fullName evidence="1">BnaAnng20700D protein</fullName>
    </submittedName>
</protein>
<organism evidence="1 2">
    <name type="scientific">Brassica napus</name>
    <name type="common">Rape</name>
    <dbReference type="NCBI Taxonomy" id="3708"/>
    <lineage>
        <taxon>Eukaryota</taxon>
        <taxon>Viridiplantae</taxon>
        <taxon>Streptophyta</taxon>
        <taxon>Embryophyta</taxon>
        <taxon>Tracheophyta</taxon>
        <taxon>Spermatophyta</taxon>
        <taxon>Magnoliopsida</taxon>
        <taxon>eudicotyledons</taxon>
        <taxon>Gunneridae</taxon>
        <taxon>Pentapetalae</taxon>
        <taxon>rosids</taxon>
        <taxon>malvids</taxon>
        <taxon>Brassicales</taxon>
        <taxon>Brassicaceae</taxon>
        <taxon>Brassiceae</taxon>
        <taxon>Brassica</taxon>
    </lineage>
</organism>
<keyword evidence="2" id="KW-1185">Reference proteome</keyword>
<dbReference type="PaxDb" id="3708-A0A078JIJ2"/>
<sequence length="41" mass="4653">MCVAKVSLYTTVTSNTIFKQLIKPIHVSGSWRLRIKLDCNS</sequence>
<reference evidence="1 2" key="1">
    <citation type="journal article" date="2014" name="Science">
        <title>Plant genetics. Early allopolyploid evolution in the post-Neolithic Brassica napus oilseed genome.</title>
        <authorList>
            <person name="Chalhoub B."/>
            <person name="Denoeud F."/>
            <person name="Liu S."/>
            <person name="Parkin I.A."/>
            <person name="Tang H."/>
            <person name="Wang X."/>
            <person name="Chiquet J."/>
            <person name="Belcram H."/>
            <person name="Tong C."/>
            <person name="Samans B."/>
            <person name="Correa M."/>
            <person name="Da Silva C."/>
            <person name="Just J."/>
            <person name="Falentin C."/>
            <person name="Koh C.S."/>
            <person name="Le Clainche I."/>
            <person name="Bernard M."/>
            <person name="Bento P."/>
            <person name="Noel B."/>
            <person name="Labadie K."/>
            <person name="Alberti A."/>
            <person name="Charles M."/>
            <person name="Arnaud D."/>
            <person name="Guo H."/>
            <person name="Daviaud C."/>
            <person name="Alamery S."/>
            <person name="Jabbari K."/>
            <person name="Zhao M."/>
            <person name="Edger P.P."/>
            <person name="Chelaifa H."/>
            <person name="Tack D."/>
            <person name="Lassalle G."/>
            <person name="Mestiri I."/>
            <person name="Schnel N."/>
            <person name="Le Paslier M.C."/>
            <person name="Fan G."/>
            <person name="Renault V."/>
            <person name="Bayer P.E."/>
            <person name="Golicz A.A."/>
            <person name="Manoli S."/>
            <person name="Lee T.H."/>
            <person name="Thi V.H."/>
            <person name="Chalabi S."/>
            <person name="Hu Q."/>
            <person name="Fan C."/>
            <person name="Tollenaere R."/>
            <person name="Lu Y."/>
            <person name="Battail C."/>
            <person name="Shen J."/>
            <person name="Sidebottom C.H."/>
            <person name="Wang X."/>
            <person name="Canaguier A."/>
            <person name="Chauveau A."/>
            <person name="Berard A."/>
            <person name="Deniot G."/>
            <person name="Guan M."/>
            <person name="Liu Z."/>
            <person name="Sun F."/>
            <person name="Lim Y.P."/>
            <person name="Lyons E."/>
            <person name="Town C.D."/>
            <person name="Bancroft I."/>
            <person name="Wang X."/>
            <person name="Meng J."/>
            <person name="Ma J."/>
            <person name="Pires J.C."/>
            <person name="King G.J."/>
            <person name="Brunel D."/>
            <person name="Delourme R."/>
            <person name="Renard M."/>
            <person name="Aury J.M."/>
            <person name="Adams K.L."/>
            <person name="Batley J."/>
            <person name="Snowdon R.J."/>
            <person name="Tost J."/>
            <person name="Edwards D."/>
            <person name="Zhou Y."/>
            <person name="Hua W."/>
            <person name="Sharpe A.G."/>
            <person name="Paterson A.H."/>
            <person name="Guan C."/>
            <person name="Wincker P."/>
        </authorList>
    </citation>
    <scope>NUCLEOTIDE SEQUENCE [LARGE SCALE GENOMIC DNA]</scope>
    <source>
        <strain evidence="2">cv. Darmor-bzh</strain>
    </source>
</reference>
<dbReference type="Gramene" id="CDY65596">
    <property type="protein sequence ID" value="CDY65596"/>
    <property type="gene ID" value="GSBRNA2T00046887001"/>
</dbReference>
<gene>
    <name evidence="1" type="primary">BnaAnng20700D</name>
    <name evidence="1" type="ORF">GSBRNA2T00046887001</name>
</gene>
<dbReference type="AlphaFoldDB" id="A0A078JIJ2"/>
<accession>A0A078JIJ2</accession>
<evidence type="ECO:0000313" key="1">
    <source>
        <dbReference type="EMBL" id="CDY65596.1"/>
    </source>
</evidence>
<name>A0A078JIJ2_BRANA</name>
<evidence type="ECO:0000313" key="2">
    <source>
        <dbReference type="Proteomes" id="UP000028999"/>
    </source>
</evidence>
<dbReference type="EMBL" id="LK034852">
    <property type="protein sequence ID" value="CDY65596.1"/>
    <property type="molecule type" value="Genomic_DNA"/>
</dbReference>
<proteinExistence type="predicted"/>
<dbReference type="Proteomes" id="UP000028999">
    <property type="component" value="Unassembled WGS sequence"/>
</dbReference>